<dbReference type="InterPro" id="IPR006175">
    <property type="entry name" value="YjgF/YER057c/UK114"/>
</dbReference>
<sequence>MERRNLYPHAIPFSHIVLDGDYAHVSGQLAQDPVTRQIVPGSAYEETTRCMEQLVAILASAQLSLDNVTRVNLYITDLADFAEINKAYGLFFSNGKYPARTCVAVSALIGGTRIEIEATARLPVGHASKSKME</sequence>
<dbReference type="GO" id="GO:0005829">
    <property type="term" value="C:cytosol"/>
    <property type="evidence" value="ECO:0007669"/>
    <property type="project" value="TreeGrafter"/>
</dbReference>
<dbReference type="EMBL" id="QEAP01000025">
    <property type="protein sequence ID" value="TPX77237.1"/>
    <property type="molecule type" value="Genomic_DNA"/>
</dbReference>
<comment type="caution">
    <text evidence="1">The sequence shown here is derived from an EMBL/GenBank/DDBJ whole genome shotgun (WGS) entry which is preliminary data.</text>
</comment>
<dbReference type="Proteomes" id="UP000320333">
    <property type="component" value="Unassembled WGS sequence"/>
</dbReference>
<keyword evidence="2" id="KW-1185">Reference proteome</keyword>
<evidence type="ECO:0000313" key="1">
    <source>
        <dbReference type="EMBL" id="TPX77237.1"/>
    </source>
</evidence>
<dbReference type="PANTHER" id="PTHR11803">
    <property type="entry name" value="2-IMINOBUTANOATE/2-IMINOPROPANOATE DEAMINASE RIDA"/>
    <property type="match status" value="1"/>
</dbReference>
<name>A0A507FQC2_9FUNG</name>
<evidence type="ECO:0000313" key="2">
    <source>
        <dbReference type="Proteomes" id="UP000320333"/>
    </source>
</evidence>
<evidence type="ECO:0008006" key="3">
    <source>
        <dbReference type="Google" id="ProtNLM"/>
    </source>
</evidence>
<protein>
    <recommendedName>
        <fullName evidence="3">2-iminobutanoate/2-iminopropanoate deaminase</fullName>
    </recommendedName>
</protein>
<reference evidence="1 2" key="1">
    <citation type="journal article" date="2019" name="Sci. Rep.">
        <title>Comparative genomics of chytrid fungi reveal insights into the obligate biotrophic and pathogenic lifestyle of Synchytrium endobioticum.</title>
        <authorList>
            <person name="van de Vossenberg B.T.L.H."/>
            <person name="Warris S."/>
            <person name="Nguyen H.D.T."/>
            <person name="van Gent-Pelzer M.P.E."/>
            <person name="Joly D.L."/>
            <person name="van de Geest H.C."/>
            <person name="Bonants P.J.M."/>
            <person name="Smith D.S."/>
            <person name="Levesque C.A."/>
            <person name="van der Lee T.A.J."/>
        </authorList>
    </citation>
    <scope>NUCLEOTIDE SEQUENCE [LARGE SCALE GENOMIC DNA]</scope>
    <source>
        <strain evidence="1 2">CBS 675.73</strain>
    </source>
</reference>
<dbReference type="Pfam" id="PF01042">
    <property type="entry name" value="Ribonuc_L-PSP"/>
    <property type="match status" value="1"/>
</dbReference>
<dbReference type="PANTHER" id="PTHR11803:SF39">
    <property type="entry name" value="2-IMINOBUTANOATE_2-IMINOPROPANOATE DEAMINASE"/>
    <property type="match status" value="1"/>
</dbReference>
<organism evidence="1 2">
    <name type="scientific">Chytriomyces confervae</name>
    <dbReference type="NCBI Taxonomy" id="246404"/>
    <lineage>
        <taxon>Eukaryota</taxon>
        <taxon>Fungi</taxon>
        <taxon>Fungi incertae sedis</taxon>
        <taxon>Chytridiomycota</taxon>
        <taxon>Chytridiomycota incertae sedis</taxon>
        <taxon>Chytridiomycetes</taxon>
        <taxon>Chytridiales</taxon>
        <taxon>Chytriomycetaceae</taxon>
        <taxon>Chytriomyces</taxon>
    </lineage>
</organism>
<accession>A0A507FQC2</accession>
<dbReference type="OrthoDB" id="309640at2759"/>
<dbReference type="STRING" id="246404.A0A507FQC2"/>
<dbReference type="AlphaFoldDB" id="A0A507FQC2"/>
<dbReference type="Gene3D" id="3.30.1330.40">
    <property type="entry name" value="RutC-like"/>
    <property type="match status" value="1"/>
</dbReference>
<dbReference type="CDD" id="cd00448">
    <property type="entry name" value="YjgF_YER057c_UK114_family"/>
    <property type="match status" value="1"/>
</dbReference>
<proteinExistence type="predicted"/>
<dbReference type="SUPFAM" id="SSF55298">
    <property type="entry name" value="YjgF-like"/>
    <property type="match status" value="1"/>
</dbReference>
<gene>
    <name evidence="1" type="ORF">CcCBS67573_g01470</name>
</gene>
<dbReference type="InterPro" id="IPR035959">
    <property type="entry name" value="RutC-like_sf"/>
</dbReference>
<dbReference type="GO" id="GO:0019239">
    <property type="term" value="F:deaminase activity"/>
    <property type="evidence" value="ECO:0007669"/>
    <property type="project" value="TreeGrafter"/>
</dbReference>